<gene>
    <name evidence="1" type="ORF">K2173_020585</name>
</gene>
<evidence type="ECO:0000313" key="2">
    <source>
        <dbReference type="Proteomes" id="UP001159364"/>
    </source>
</evidence>
<comment type="caution">
    <text evidence="1">The sequence shown here is derived from an EMBL/GenBank/DDBJ whole genome shotgun (WGS) entry which is preliminary data.</text>
</comment>
<proteinExistence type="predicted"/>
<dbReference type="PANTHER" id="PTHR35510:SF1">
    <property type="entry name" value="DBH-LIKE MONOOXYGENASE"/>
    <property type="match status" value="1"/>
</dbReference>
<keyword evidence="2" id="KW-1185">Reference proteome</keyword>
<accession>A0AAV8TIW2</accession>
<protein>
    <submittedName>
        <fullName evidence="1">Uncharacterized protein</fullName>
    </submittedName>
</protein>
<evidence type="ECO:0000313" key="1">
    <source>
        <dbReference type="EMBL" id="KAJ8766069.1"/>
    </source>
</evidence>
<sequence length="226" mass="25534">MKRKNFEDVSHDYFSCCPSTKSRRLDCETMLFMEEDPRAGVPELESVQKEMLLNQRSGGVSETDGTCLVDKWEERAIVLYQHLHTPYAKFPTSPGFPIVLDSAFIPGLKERLCWQANLQMENLMGNGVSTSQTTEPNNCLAVVPWAASQLSMSTSAGQPLELSEPEKAEDTEVEMMDMDDYRNCESPCKAFSFRRVEGTEGLHQLQHCLAPQFPRKSNNKSPSITW</sequence>
<reference evidence="1 2" key="1">
    <citation type="submission" date="2021-09" db="EMBL/GenBank/DDBJ databases">
        <title>Genomic insights and catalytic innovation underlie evolution of tropane alkaloids biosynthesis.</title>
        <authorList>
            <person name="Wang Y.-J."/>
            <person name="Tian T."/>
            <person name="Huang J.-P."/>
            <person name="Huang S.-X."/>
        </authorList>
    </citation>
    <scope>NUCLEOTIDE SEQUENCE [LARGE SCALE GENOMIC DNA]</scope>
    <source>
        <strain evidence="1">KIB-2018</strain>
        <tissue evidence="1">Leaf</tissue>
    </source>
</reference>
<dbReference type="Proteomes" id="UP001159364">
    <property type="component" value="Linkage Group LG05"/>
</dbReference>
<dbReference type="AlphaFoldDB" id="A0AAV8TIW2"/>
<dbReference type="EMBL" id="JAIWQS010000005">
    <property type="protein sequence ID" value="KAJ8766069.1"/>
    <property type="molecule type" value="Genomic_DNA"/>
</dbReference>
<name>A0AAV8TIW2_9ROSI</name>
<organism evidence="1 2">
    <name type="scientific">Erythroxylum novogranatense</name>
    <dbReference type="NCBI Taxonomy" id="1862640"/>
    <lineage>
        <taxon>Eukaryota</taxon>
        <taxon>Viridiplantae</taxon>
        <taxon>Streptophyta</taxon>
        <taxon>Embryophyta</taxon>
        <taxon>Tracheophyta</taxon>
        <taxon>Spermatophyta</taxon>
        <taxon>Magnoliopsida</taxon>
        <taxon>eudicotyledons</taxon>
        <taxon>Gunneridae</taxon>
        <taxon>Pentapetalae</taxon>
        <taxon>rosids</taxon>
        <taxon>fabids</taxon>
        <taxon>Malpighiales</taxon>
        <taxon>Erythroxylaceae</taxon>
        <taxon>Erythroxylum</taxon>
    </lineage>
</organism>
<dbReference type="PANTHER" id="PTHR35510">
    <property type="entry name" value="DBH-LIKE MONOOXYGENASE"/>
    <property type="match status" value="1"/>
</dbReference>